<keyword evidence="3 4" id="KW-0413">Isomerase</keyword>
<dbReference type="GO" id="GO:0003723">
    <property type="term" value="F:RNA binding"/>
    <property type="evidence" value="ECO:0007669"/>
    <property type="project" value="InterPro"/>
</dbReference>
<dbReference type="InterPro" id="IPR020119">
    <property type="entry name" value="PsdUridine_synth_TruD_CS"/>
</dbReference>
<evidence type="ECO:0000256" key="2">
    <source>
        <dbReference type="ARBA" id="ARBA00022694"/>
    </source>
</evidence>
<dbReference type="Gene3D" id="3.30.2350.20">
    <property type="entry name" value="TruD, catalytic domain"/>
    <property type="match status" value="1"/>
</dbReference>
<feature type="coiled-coil region" evidence="5">
    <location>
        <begin position="126"/>
        <end position="153"/>
    </location>
</feature>
<dbReference type="Pfam" id="PF01142">
    <property type="entry name" value="TruD"/>
    <property type="match status" value="2"/>
</dbReference>
<reference evidence="7 8" key="1">
    <citation type="submission" date="2018-01" db="EMBL/GenBank/DDBJ databases">
        <title>The draft genome sequence of Halioglobus lutimaris HF004.</title>
        <authorList>
            <person name="Du Z.-J."/>
            <person name="Shi M.-J."/>
        </authorList>
    </citation>
    <scope>NUCLEOTIDE SEQUENCE [LARGE SCALE GENOMIC DNA]</scope>
    <source>
        <strain evidence="7 8">HF004</strain>
    </source>
</reference>
<dbReference type="Proteomes" id="UP000235005">
    <property type="component" value="Unassembled WGS sequence"/>
</dbReference>
<evidence type="ECO:0000256" key="4">
    <source>
        <dbReference type="HAMAP-Rule" id="MF_01082"/>
    </source>
</evidence>
<organism evidence="7 8">
    <name type="scientific">Pseudohalioglobus lutimaris</name>
    <dbReference type="NCBI Taxonomy" id="1737061"/>
    <lineage>
        <taxon>Bacteria</taxon>
        <taxon>Pseudomonadati</taxon>
        <taxon>Pseudomonadota</taxon>
        <taxon>Gammaproteobacteria</taxon>
        <taxon>Cellvibrionales</taxon>
        <taxon>Halieaceae</taxon>
        <taxon>Pseudohalioglobus</taxon>
    </lineage>
</organism>
<dbReference type="OrthoDB" id="1550679at2"/>
<evidence type="ECO:0000256" key="3">
    <source>
        <dbReference type="ARBA" id="ARBA00023235"/>
    </source>
</evidence>
<comment type="catalytic activity">
    <reaction evidence="4">
        <text>uridine(13) in tRNA = pseudouridine(13) in tRNA</text>
        <dbReference type="Rhea" id="RHEA:42540"/>
        <dbReference type="Rhea" id="RHEA-COMP:10105"/>
        <dbReference type="Rhea" id="RHEA-COMP:10106"/>
        <dbReference type="ChEBI" id="CHEBI:65314"/>
        <dbReference type="ChEBI" id="CHEBI:65315"/>
        <dbReference type="EC" id="5.4.99.27"/>
    </reaction>
</comment>
<dbReference type="InterPro" id="IPR001656">
    <property type="entry name" value="PsdUridine_synth_TruD"/>
</dbReference>
<dbReference type="HAMAP" id="MF_01082">
    <property type="entry name" value="TruD"/>
    <property type="match status" value="1"/>
</dbReference>
<dbReference type="InterPro" id="IPR020103">
    <property type="entry name" value="PsdUridine_synth_cat_dom_sf"/>
</dbReference>
<keyword evidence="5" id="KW-0175">Coiled coil</keyword>
<dbReference type="InterPro" id="IPR050170">
    <property type="entry name" value="TruD_pseudoU_synthase"/>
</dbReference>
<keyword evidence="8" id="KW-1185">Reference proteome</keyword>
<dbReference type="InterPro" id="IPR043165">
    <property type="entry name" value="TruD_insert_sf"/>
</dbReference>
<dbReference type="InterPro" id="IPR011760">
    <property type="entry name" value="PsdUridine_synth_TruD_insert"/>
</dbReference>
<protein>
    <recommendedName>
        <fullName evidence="4">tRNA pseudouridine synthase D</fullName>
        <ecNumber evidence="4">5.4.99.27</ecNumber>
    </recommendedName>
    <alternativeName>
        <fullName evidence="4">tRNA pseudouridine(13) synthase</fullName>
    </alternativeName>
    <alternativeName>
        <fullName evidence="4">tRNA pseudouridylate synthase D</fullName>
    </alternativeName>
    <alternativeName>
        <fullName evidence="4">tRNA-uridine isomerase D</fullName>
    </alternativeName>
</protein>
<dbReference type="AlphaFoldDB" id="A0A2N5X0U5"/>
<proteinExistence type="inferred from homology"/>
<dbReference type="PANTHER" id="PTHR47811">
    <property type="entry name" value="TRNA PSEUDOURIDINE SYNTHASE D"/>
    <property type="match status" value="1"/>
</dbReference>
<feature type="active site" description="Nucleophile" evidence="4">
    <location>
        <position position="77"/>
    </location>
</feature>
<dbReference type="EMBL" id="PKUS01000019">
    <property type="protein sequence ID" value="PLW68096.1"/>
    <property type="molecule type" value="Genomic_DNA"/>
</dbReference>
<dbReference type="RefSeq" id="WP_076001589.1">
    <property type="nucleotide sequence ID" value="NZ_PKUS01000019.1"/>
</dbReference>
<evidence type="ECO:0000256" key="1">
    <source>
        <dbReference type="ARBA" id="ARBA00007953"/>
    </source>
</evidence>
<dbReference type="GO" id="GO:0160150">
    <property type="term" value="F:tRNA pseudouridine(13) synthase activity"/>
    <property type="evidence" value="ECO:0007669"/>
    <property type="project" value="UniProtKB-EC"/>
</dbReference>
<sequence>MREWPTAAGATVASAVLRSQPEDFRVDEELGFEPEGEGEHVFLRLQKRCLNTAELAQRLSSLSGIHPRDIAFSGMKDRNAVTRQWFSVRMAGRPEPDWQQLESAGDVQVLAARRHRRKLKRGVHRSNRFTLVLRELQGDREDLEQRLRLLRSVGAPNYFGPQRFGRDGGNLAQATRLLQTGTRRLSRQKRSLLLSVLRAQLFNSLLADRVIRGDWNHVLAGDTCILQGTRSQFLCELPDAEIAQRCRSGDLHPALPLWGRGLENRHDASTHRWREVLADQLAIGEFLSQQELDLGWRPARLIPDDFCWHFCDDDSLQLEFCLGAGCYATALLAEFVRYTE</sequence>
<comment type="similarity">
    <text evidence="1 4">Belongs to the pseudouridine synthase TruD family.</text>
</comment>
<dbReference type="PANTHER" id="PTHR47811:SF1">
    <property type="entry name" value="TRNA PSEUDOURIDINE SYNTHASE D"/>
    <property type="match status" value="1"/>
</dbReference>
<dbReference type="Gene3D" id="3.30.2340.10">
    <property type="entry name" value="TruD, insertion domain"/>
    <property type="match status" value="1"/>
</dbReference>
<dbReference type="EC" id="5.4.99.27" evidence="4"/>
<evidence type="ECO:0000256" key="5">
    <source>
        <dbReference type="SAM" id="Coils"/>
    </source>
</evidence>
<dbReference type="InterPro" id="IPR042214">
    <property type="entry name" value="TruD_catalytic"/>
</dbReference>
<dbReference type="SUPFAM" id="SSF55120">
    <property type="entry name" value="Pseudouridine synthase"/>
    <property type="match status" value="1"/>
</dbReference>
<dbReference type="GO" id="GO:0031119">
    <property type="term" value="P:tRNA pseudouridine synthesis"/>
    <property type="evidence" value="ECO:0007669"/>
    <property type="project" value="UniProtKB-UniRule"/>
</dbReference>
<dbReference type="PROSITE" id="PS50984">
    <property type="entry name" value="TRUD"/>
    <property type="match status" value="1"/>
</dbReference>
<evidence type="ECO:0000313" key="8">
    <source>
        <dbReference type="Proteomes" id="UP000235005"/>
    </source>
</evidence>
<evidence type="ECO:0000313" key="7">
    <source>
        <dbReference type="EMBL" id="PLW68096.1"/>
    </source>
</evidence>
<feature type="domain" description="TRUD" evidence="6">
    <location>
        <begin position="154"/>
        <end position="302"/>
    </location>
</feature>
<evidence type="ECO:0000259" key="6">
    <source>
        <dbReference type="PROSITE" id="PS50984"/>
    </source>
</evidence>
<name>A0A2N5X0U5_9GAMM</name>
<dbReference type="PROSITE" id="PS01268">
    <property type="entry name" value="UPF0024"/>
    <property type="match status" value="1"/>
</dbReference>
<comment type="caution">
    <text evidence="7">The sequence shown here is derived from an EMBL/GenBank/DDBJ whole genome shotgun (WGS) entry which is preliminary data.</text>
</comment>
<accession>A0A2N5X0U5</accession>
<gene>
    <name evidence="4" type="primary">truD</name>
    <name evidence="7" type="ORF">C0039_14150</name>
</gene>
<keyword evidence="2 4" id="KW-0819">tRNA processing</keyword>
<dbReference type="GO" id="GO:0005829">
    <property type="term" value="C:cytosol"/>
    <property type="evidence" value="ECO:0007669"/>
    <property type="project" value="TreeGrafter"/>
</dbReference>
<comment type="function">
    <text evidence="4">Responsible for synthesis of pseudouridine from uracil-13 in transfer RNAs.</text>
</comment>